<comment type="caution">
    <text evidence="4">The sequence shown here is derived from an EMBL/GenBank/DDBJ whole genome shotgun (WGS) entry which is preliminary data.</text>
</comment>
<dbReference type="GO" id="GO:0031638">
    <property type="term" value="P:zymogen activation"/>
    <property type="evidence" value="ECO:0007669"/>
    <property type="project" value="TreeGrafter"/>
</dbReference>
<sequence length="147" mass="16372">MSNGTILQPGDFDEGSGKIWLDDVSCSGTESSIVNCVHSEWGIHNCIHDDDVGVICRKLAGRYIELKSIFTNLLLNLSEIILLYNVTANVTCDVGYESNVCQIMCQSDAMWTTSNCVLNGTSCNIVYHSFTELSSLHVHFRYVRINK</sequence>
<evidence type="ECO:0000313" key="5">
    <source>
        <dbReference type="Proteomes" id="UP000828390"/>
    </source>
</evidence>
<feature type="disulfide bond" evidence="2">
    <location>
        <begin position="26"/>
        <end position="36"/>
    </location>
</feature>
<dbReference type="SUPFAM" id="SSF56487">
    <property type="entry name" value="SRCR-like"/>
    <property type="match status" value="1"/>
</dbReference>
<proteinExistence type="predicted"/>
<keyword evidence="1 2" id="KW-1015">Disulfide bond</keyword>
<dbReference type="GO" id="GO:0004252">
    <property type="term" value="F:serine-type endopeptidase activity"/>
    <property type="evidence" value="ECO:0007669"/>
    <property type="project" value="TreeGrafter"/>
</dbReference>
<accession>A0A9D4CSL0</accession>
<evidence type="ECO:0000256" key="2">
    <source>
        <dbReference type="PROSITE-ProRule" id="PRU00196"/>
    </source>
</evidence>
<dbReference type="InterPro" id="IPR036772">
    <property type="entry name" value="SRCR-like_dom_sf"/>
</dbReference>
<reference evidence="4" key="2">
    <citation type="submission" date="2020-11" db="EMBL/GenBank/DDBJ databases">
        <authorList>
            <person name="McCartney M.A."/>
            <person name="Auch B."/>
            <person name="Kono T."/>
            <person name="Mallez S."/>
            <person name="Becker A."/>
            <person name="Gohl D.M."/>
            <person name="Silverstein K.A.T."/>
            <person name="Koren S."/>
            <person name="Bechman K.B."/>
            <person name="Herman A."/>
            <person name="Abrahante J.E."/>
            <person name="Garbe J."/>
        </authorList>
    </citation>
    <scope>NUCLEOTIDE SEQUENCE</scope>
    <source>
        <strain evidence="4">Duluth1</strain>
        <tissue evidence="4">Whole animal</tissue>
    </source>
</reference>
<keyword evidence="5" id="KW-1185">Reference proteome</keyword>
<dbReference type="AlphaFoldDB" id="A0A9D4CSL0"/>
<reference evidence="4" key="1">
    <citation type="journal article" date="2019" name="bioRxiv">
        <title>The Genome of the Zebra Mussel, Dreissena polymorpha: A Resource for Invasive Species Research.</title>
        <authorList>
            <person name="McCartney M.A."/>
            <person name="Auch B."/>
            <person name="Kono T."/>
            <person name="Mallez S."/>
            <person name="Zhang Y."/>
            <person name="Obille A."/>
            <person name="Becker A."/>
            <person name="Abrahante J.E."/>
            <person name="Garbe J."/>
            <person name="Badalamenti J.P."/>
            <person name="Herman A."/>
            <person name="Mangelson H."/>
            <person name="Liachko I."/>
            <person name="Sullivan S."/>
            <person name="Sone E.D."/>
            <person name="Koren S."/>
            <person name="Silverstein K.A.T."/>
            <person name="Beckman K.B."/>
            <person name="Gohl D.M."/>
        </authorList>
    </citation>
    <scope>NUCLEOTIDE SEQUENCE</scope>
    <source>
        <strain evidence="4">Duluth1</strain>
        <tissue evidence="4">Whole animal</tissue>
    </source>
</reference>
<feature type="domain" description="SRCR" evidence="3">
    <location>
        <begin position="1"/>
        <end position="57"/>
    </location>
</feature>
<evidence type="ECO:0000259" key="3">
    <source>
        <dbReference type="PROSITE" id="PS50287"/>
    </source>
</evidence>
<dbReference type="InterPro" id="IPR001190">
    <property type="entry name" value="SRCR"/>
</dbReference>
<dbReference type="EMBL" id="JAIWYP010000012">
    <property type="protein sequence ID" value="KAH3730487.1"/>
    <property type="molecule type" value="Genomic_DNA"/>
</dbReference>
<dbReference type="Gene3D" id="3.10.250.10">
    <property type="entry name" value="SRCR-like domain"/>
    <property type="match status" value="1"/>
</dbReference>
<dbReference type="SMART" id="SM00202">
    <property type="entry name" value="SR"/>
    <property type="match status" value="1"/>
</dbReference>
<name>A0A9D4CSL0_DREPO</name>
<dbReference type="PRINTS" id="PR00258">
    <property type="entry name" value="SPERACTRCPTR"/>
</dbReference>
<evidence type="ECO:0000313" key="4">
    <source>
        <dbReference type="EMBL" id="KAH3730487.1"/>
    </source>
</evidence>
<organism evidence="4 5">
    <name type="scientific">Dreissena polymorpha</name>
    <name type="common">Zebra mussel</name>
    <name type="synonym">Mytilus polymorpha</name>
    <dbReference type="NCBI Taxonomy" id="45954"/>
    <lineage>
        <taxon>Eukaryota</taxon>
        <taxon>Metazoa</taxon>
        <taxon>Spiralia</taxon>
        <taxon>Lophotrochozoa</taxon>
        <taxon>Mollusca</taxon>
        <taxon>Bivalvia</taxon>
        <taxon>Autobranchia</taxon>
        <taxon>Heteroconchia</taxon>
        <taxon>Euheterodonta</taxon>
        <taxon>Imparidentia</taxon>
        <taxon>Neoheterodontei</taxon>
        <taxon>Myida</taxon>
        <taxon>Dreissenoidea</taxon>
        <taxon>Dreissenidae</taxon>
        <taxon>Dreissena</taxon>
    </lineage>
</organism>
<dbReference type="Pfam" id="PF00530">
    <property type="entry name" value="SRCR"/>
    <property type="match status" value="1"/>
</dbReference>
<dbReference type="GO" id="GO:0005886">
    <property type="term" value="C:plasma membrane"/>
    <property type="evidence" value="ECO:0007669"/>
    <property type="project" value="TreeGrafter"/>
</dbReference>
<comment type="caution">
    <text evidence="2">Lacks conserved residue(s) required for the propagation of feature annotation.</text>
</comment>
<dbReference type="PROSITE" id="PS50287">
    <property type="entry name" value="SRCR_2"/>
    <property type="match status" value="1"/>
</dbReference>
<dbReference type="PANTHER" id="PTHR48071:SF27">
    <property type="entry name" value="SCAVENGER RECEPTOR CYSTEINE-RICH TYPE 1 PROTEIN M130-LIKE"/>
    <property type="match status" value="1"/>
</dbReference>
<dbReference type="PANTHER" id="PTHR48071">
    <property type="entry name" value="SRCR DOMAIN-CONTAINING PROTEIN"/>
    <property type="match status" value="1"/>
</dbReference>
<protein>
    <recommendedName>
        <fullName evidence="3">SRCR domain-containing protein</fullName>
    </recommendedName>
</protein>
<gene>
    <name evidence="4" type="ORF">DPMN_056477</name>
</gene>
<dbReference type="Proteomes" id="UP000828390">
    <property type="component" value="Unassembled WGS sequence"/>
</dbReference>
<evidence type="ECO:0000256" key="1">
    <source>
        <dbReference type="ARBA" id="ARBA00023157"/>
    </source>
</evidence>